<dbReference type="PANTHER" id="PTHR43820:SF4">
    <property type="entry name" value="HIGH-AFFINITY BRANCHED-CHAIN AMINO ACID TRANSPORT ATP-BINDING PROTEIN LIVF"/>
    <property type="match status" value="1"/>
</dbReference>
<dbReference type="SMART" id="SM00382">
    <property type="entry name" value="AAA"/>
    <property type="match status" value="1"/>
</dbReference>
<dbReference type="Proteomes" id="UP000050502">
    <property type="component" value="Unassembled WGS sequence"/>
</dbReference>
<dbReference type="PROSITE" id="PS00211">
    <property type="entry name" value="ABC_TRANSPORTER_1"/>
    <property type="match status" value="1"/>
</dbReference>
<organism evidence="7 8">
    <name type="scientific">Ardenticatena maritima</name>
    <dbReference type="NCBI Taxonomy" id="872965"/>
    <lineage>
        <taxon>Bacteria</taxon>
        <taxon>Bacillati</taxon>
        <taxon>Chloroflexota</taxon>
        <taxon>Ardenticatenia</taxon>
        <taxon>Ardenticatenales</taxon>
        <taxon>Ardenticatenaceae</taxon>
        <taxon>Ardenticatena</taxon>
    </lineage>
</organism>
<sequence length="235" mass="25804">MLELRNVHSYYGAIHALKGISLTVDRGEIVTLIGSNGAGKTTTIRTISGILHPREGQVILEGRDISHTPAYEIVKLGVAQSPEGRRIFPRLTVLENLEMGAYTRNDPQGIAEDLERVFELFPRLKERRNQQGGTLSGGEQQMLAIGRALMARPKLLLLDEPSMGLAPVLVETIFETIVEINKQGTTILLVEQNALMALEVAHRGYVLQTGQIVLEGPAQELAASEMVRKAYLGEE</sequence>
<dbReference type="Pfam" id="PF00005">
    <property type="entry name" value="ABC_tran"/>
    <property type="match status" value="1"/>
</dbReference>
<comment type="similarity">
    <text evidence="1">Belongs to the ABC transporter superfamily.</text>
</comment>
<evidence type="ECO:0000259" key="6">
    <source>
        <dbReference type="PROSITE" id="PS50893"/>
    </source>
</evidence>
<comment type="caution">
    <text evidence="7">The sequence shown here is derived from an EMBL/GenBank/DDBJ whole genome shotgun (WGS) entry which is preliminary data.</text>
</comment>
<dbReference type="GO" id="GO:0005524">
    <property type="term" value="F:ATP binding"/>
    <property type="evidence" value="ECO:0007669"/>
    <property type="project" value="UniProtKB-KW"/>
</dbReference>
<evidence type="ECO:0000313" key="8">
    <source>
        <dbReference type="Proteomes" id="UP000050502"/>
    </source>
</evidence>
<dbReference type="RefSeq" id="WP_054493394.1">
    <property type="nucleotide sequence ID" value="NZ_BBZA01000165.1"/>
</dbReference>
<reference evidence="7 8" key="1">
    <citation type="submission" date="2015-07" db="EMBL/GenBank/DDBJ databases">
        <title>Whole genome sequence of Ardenticatena maritima DSM 23922.</title>
        <authorList>
            <person name="Hemp J."/>
            <person name="Ward L.M."/>
            <person name="Pace L.A."/>
            <person name="Fischer W.W."/>
        </authorList>
    </citation>
    <scope>NUCLEOTIDE SEQUENCE [LARGE SCALE GENOMIC DNA]</scope>
    <source>
        <strain evidence="7 8">110S</strain>
    </source>
</reference>
<keyword evidence="4" id="KW-0067">ATP-binding</keyword>
<evidence type="ECO:0000256" key="2">
    <source>
        <dbReference type="ARBA" id="ARBA00022448"/>
    </source>
</evidence>
<dbReference type="Gene3D" id="3.40.50.300">
    <property type="entry name" value="P-loop containing nucleotide triphosphate hydrolases"/>
    <property type="match status" value="1"/>
</dbReference>
<dbReference type="PANTHER" id="PTHR43820">
    <property type="entry name" value="HIGH-AFFINITY BRANCHED-CHAIN AMINO ACID TRANSPORT ATP-BINDING PROTEIN LIVF"/>
    <property type="match status" value="1"/>
</dbReference>
<dbReference type="AlphaFoldDB" id="A0A0P6YT14"/>
<evidence type="ECO:0000256" key="5">
    <source>
        <dbReference type="ARBA" id="ARBA00022970"/>
    </source>
</evidence>
<dbReference type="EMBL" id="LGKN01000009">
    <property type="protein sequence ID" value="KPL86604.1"/>
    <property type="molecule type" value="Genomic_DNA"/>
</dbReference>
<dbReference type="InterPro" id="IPR052156">
    <property type="entry name" value="BCAA_Transport_ATP-bd_LivF"/>
</dbReference>
<dbReference type="PIRSF" id="PIRSF039137">
    <property type="entry name" value="ABC_branched_ATPase"/>
    <property type="match status" value="1"/>
</dbReference>
<dbReference type="GO" id="GO:0016887">
    <property type="term" value="F:ATP hydrolysis activity"/>
    <property type="evidence" value="ECO:0007669"/>
    <property type="project" value="InterPro"/>
</dbReference>
<dbReference type="GO" id="GO:0015807">
    <property type="term" value="P:L-amino acid transport"/>
    <property type="evidence" value="ECO:0007669"/>
    <property type="project" value="TreeGrafter"/>
</dbReference>
<evidence type="ECO:0000256" key="4">
    <source>
        <dbReference type="ARBA" id="ARBA00022840"/>
    </source>
</evidence>
<dbReference type="GO" id="GO:0015658">
    <property type="term" value="F:branched-chain amino acid transmembrane transporter activity"/>
    <property type="evidence" value="ECO:0007669"/>
    <property type="project" value="InterPro"/>
</dbReference>
<dbReference type="CDD" id="cd03224">
    <property type="entry name" value="ABC_TM1139_LivF_branched"/>
    <property type="match status" value="1"/>
</dbReference>
<keyword evidence="2" id="KW-0813">Transport</keyword>
<dbReference type="PATRIC" id="fig|872965.6.peg.2615"/>
<proteinExistence type="inferred from homology"/>
<dbReference type="PROSITE" id="PS50893">
    <property type="entry name" value="ABC_TRANSPORTER_2"/>
    <property type="match status" value="1"/>
</dbReference>
<feature type="domain" description="ABC transporter" evidence="6">
    <location>
        <begin position="2"/>
        <end position="234"/>
    </location>
</feature>
<name>A0A0P6YT14_9CHLR</name>
<keyword evidence="3" id="KW-0547">Nucleotide-binding</keyword>
<dbReference type="InterPro" id="IPR003439">
    <property type="entry name" value="ABC_transporter-like_ATP-bd"/>
</dbReference>
<evidence type="ECO:0000256" key="3">
    <source>
        <dbReference type="ARBA" id="ARBA00022741"/>
    </source>
</evidence>
<accession>A0A0P6YT14</accession>
<protein>
    <submittedName>
        <fullName evidence="7">Amino acid ABC transporter ATPase</fullName>
    </submittedName>
</protein>
<dbReference type="InterPro" id="IPR030660">
    <property type="entry name" value="ABC_branched_ATPase_LivF/BraG"/>
</dbReference>
<dbReference type="InterPro" id="IPR017871">
    <property type="entry name" value="ABC_transporter-like_CS"/>
</dbReference>
<dbReference type="InterPro" id="IPR003593">
    <property type="entry name" value="AAA+_ATPase"/>
</dbReference>
<evidence type="ECO:0000313" key="7">
    <source>
        <dbReference type="EMBL" id="KPL86604.1"/>
    </source>
</evidence>
<dbReference type="OrthoDB" id="9776369at2"/>
<dbReference type="InterPro" id="IPR027417">
    <property type="entry name" value="P-loop_NTPase"/>
</dbReference>
<dbReference type="SUPFAM" id="SSF52540">
    <property type="entry name" value="P-loop containing nucleoside triphosphate hydrolases"/>
    <property type="match status" value="1"/>
</dbReference>
<keyword evidence="5" id="KW-0029">Amino-acid transport</keyword>
<evidence type="ECO:0000256" key="1">
    <source>
        <dbReference type="ARBA" id="ARBA00005417"/>
    </source>
</evidence>
<gene>
    <name evidence="7" type="ORF">SE16_14825</name>
</gene>